<evidence type="ECO:0000256" key="3">
    <source>
        <dbReference type="ARBA" id="ARBA00022801"/>
    </source>
</evidence>
<evidence type="ECO:0000256" key="4">
    <source>
        <dbReference type="ARBA" id="ARBA00022807"/>
    </source>
</evidence>
<comment type="caution">
    <text evidence="7">The sequence shown here is derived from an EMBL/GenBank/DDBJ whole genome shotgun (WGS) entry which is preliminary data.</text>
</comment>
<proteinExistence type="inferred from homology"/>
<keyword evidence="3 7" id="KW-0378">Hydrolase</keyword>
<sequence>MPRTDLGGITHVPTTRRALTGVLALTVAGIAAAGPAHDSHAADERHTAAAASSSAERDSVTRAAVPADRPLRLIGLRTGIHPRPAAEGGEVHAGPAGAARGLERTARRAAPRSAGSATAAQRAREAAAQRVRKAAQRARKATVAQQARTAQRAEKVTARPSLTRRTGTYQKQRMRAEARRYTGDARKRAGRWHEARDRKAGSASKVKYRKGKHRPGVRPTGELGRVVEYALDQVGKPYRRNAAGPGSYDCSGLVSVAYKKAGVKLPHSSHGIARKGKKVRRADLRPGDVVLPQSGHVGIYLGDGKMVHAATPRKGVVVSKVYGFSTARRLL</sequence>
<accession>A0AAE3W226</accession>
<dbReference type="InterPro" id="IPR038765">
    <property type="entry name" value="Papain-like_cys_pep_sf"/>
</dbReference>
<dbReference type="EMBL" id="JAUSUZ010000001">
    <property type="protein sequence ID" value="MDQ0367492.1"/>
    <property type="molecule type" value="Genomic_DNA"/>
</dbReference>
<feature type="region of interest" description="Disordered" evidence="5">
    <location>
        <begin position="36"/>
        <end position="63"/>
    </location>
</feature>
<comment type="similarity">
    <text evidence="1">Belongs to the peptidase C40 family.</text>
</comment>
<evidence type="ECO:0000256" key="1">
    <source>
        <dbReference type="ARBA" id="ARBA00007074"/>
    </source>
</evidence>
<evidence type="ECO:0000256" key="2">
    <source>
        <dbReference type="ARBA" id="ARBA00022670"/>
    </source>
</evidence>
<gene>
    <name evidence="7" type="ORF">J2S42_004161</name>
</gene>
<evidence type="ECO:0000313" key="8">
    <source>
        <dbReference type="Proteomes" id="UP001240236"/>
    </source>
</evidence>
<protein>
    <submittedName>
        <fullName evidence="7">Cell wall-associated NlpC family hydrolase</fullName>
    </submittedName>
</protein>
<dbReference type="Proteomes" id="UP001240236">
    <property type="component" value="Unassembled WGS sequence"/>
</dbReference>
<name>A0AAE3W226_9ACTN</name>
<dbReference type="GO" id="GO:0008234">
    <property type="term" value="F:cysteine-type peptidase activity"/>
    <property type="evidence" value="ECO:0007669"/>
    <property type="project" value="UniProtKB-KW"/>
</dbReference>
<dbReference type="PANTHER" id="PTHR47359">
    <property type="entry name" value="PEPTIDOGLYCAN DL-ENDOPEPTIDASE CWLO"/>
    <property type="match status" value="1"/>
</dbReference>
<feature type="compositionally biased region" description="Basic and acidic residues" evidence="5">
    <location>
        <begin position="174"/>
        <end position="200"/>
    </location>
</feature>
<feature type="compositionally biased region" description="Basic residues" evidence="5">
    <location>
        <begin position="206"/>
        <end position="216"/>
    </location>
</feature>
<dbReference type="PROSITE" id="PS51935">
    <property type="entry name" value="NLPC_P60"/>
    <property type="match status" value="1"/>
</dbReference>
<dbReference type="SUPFAM" id="SSF54001">
    <property type="entry name" value="Cysteine proteinases"/>
    <property type="match status" value="1"/>
</dbReference>
<feature type="compositionally biased region" description="Low complexity" evidence="5">
    <location>
        <begin position="111"/>
        <end position="121"/>
    </location>
</feature>
<reference evidence="7 8" key="1">
    <citation type="submission" date="2023-07" db="EMBL/GenBank/DDBJ databases">
        <title>Sequencing the genomes of 1000 actinobacteria strains.</title>
        <authorList>
            <person name="Klenk H.-P."/>
        </authorList>
    </citation>
    <scope>NUCLEOTIDE SEQUENCE [LARGE SCALE GENOMIC DNA]</scope>
    <source>
        <strain evidence="7 8">DSM 44709</strain>
    </source>
</reference>
<feature type="region of interest" description="Disordered" evidence="5">
    <location>
        <begin position="166"/>
        <end position="220"/>
    </location>
</feature>
<feature type="region of interest" description="Disordered" evidence="5">
    <location>
        <begin position="80"/>
        <end position="131"/>
    </location>
</feature>
<organism evidence="7 8">
    <name type="scientific">Catenuloplanes indicus</name>
    <dbReference type="NCBI Taxonomy" id="137267"/>
    <lineage>
        <taxon>Bacteria</taxon>
        <taxon>Bacillati</taxon>
        <taxon>Actinomycetota</taxon>
        <taxon>Actinomycetes</taxon>
        <taxon>Micromonosporales</taxon>
        <taxon>Micromonosporaceae</taxon>
        <taxon>Catenuloplanes</taxon>
    </lineage>
</organism>
<dbReference type="GO" id="GO:0006508">
    <property type="term" value="P:proteolysis"/>
    <property type="evidence" value="ECO:0007669"/>
    <property type="project" value="UniProtKB-KW"/>
</dbReference>
<evidence type="ECO:0000259" key="6">
    <source>
        <dbReference type="PROSITE" id="PS51935"/>
    </source>
</evidence>
<keyword evidence="4" id="KW-0788">Thiol protease</keyword>
<feature type="compositionally biased region" description="Basic and acidic residues" evidence="5">
    <location>
        <begin position="37"/>
        <end position="47"/>
    </location>
</feature>
<evidence type="ECO:0000313" key="7">
    <source>
        <dbReference type="EMBL" id="MDQ0367492.1"/>
    </source>
</evidence>
<dbReference type="PANTHER" id="PTHR47359:SF3">
    <property type="entry name" value="NLP_P60 DOMAIN-CONTAINING PROTEIN-RELATED"/>
    <property type="match status" value="1"/>
</dbReference>
<keyword evidence="8" id="KW-1185">Reference proteome</keyword>
<feature type="domain" description="NlpC/P60" evidence="6">
    <location>
        <begin position="220"/>
        <end position="331"/>
    </location>
</feature>
<evidence type="ECO:0000256" key="5">
    <source>
        <dbReference type="SAM" id="MobiDB-lite"/>
    </source>
</evidence>
<dbReference type="AlphaFoldDB" id="A0AAE3W226"/>
<dbReference type="RefSeq" id="WP_307241559.1">
    <property type="nucleotide sequence ID" value="NZ_JAUSUZ010000001.1"/>
</dbReference>
<dbReference type="InterPro" id="IPR000064">
    <property type="entry name" value="NLP_P60_dom"/>
</dbReference>
<keyword evidence="2" id="KW-0645">Protease</keyword>
<dbReference type="Pfam" id="PF00877">
    <property type="entry name" value="NLPC_P60"/>
    <property type="match status" value="1"/>
</dbReference>
<dbReference type="Gene3D" id="3.90.1720.10">
    <property type="entry name" value="endopeptidase domain like (from Nostoc punctiforme)"/>
    <property type="match status" value="1"/>
</dbReference>
<dbReference type="InterPro" id="IPR051794">
    <property type="entry name" value="PG_Endopeptidase_C40"/>
</dbReference>